<comment type="caution">
    <text evidence="3">The sequence shown here is derived from an EMBL/GenBank/DDBJ whole genome shotgun (WGS) entry which is preliminary data.</text>
</comment>
<dbReference type="EMBL" id="JANAVB010031417">
    <property type="protein sequence ID" value="KAJ6811933.1"/>
    <property type="molecule type" value="Genomic_DNA"/>
</dbReference>
<accession>A0AAX6F6Z3</accession>
<dbReference type="PANTHER" id="PTHR47744:SF1">
    <property type="entry name" value="OS05G0526300 PROTEIN"/>
    <property type="match status" value="1"/>
</dbReference>
<dbReference type="Gene3D" id="1.20.1280.50">
    <property type="match status" value="1"/>
</dbReference>
<dbReference type="PANTHER" id="PTHR47744">
    <property type="entry name" value="OS05G0526300 PROTEIN"/>
    <property type="match status" value="1"/>
</dbReference>
<name>A0AAX6F6Z3_IRIPA</name>
<dbReference type="InterPro" id="IPR057039">
    <property type="entry name" value="At5g52880_ARM"/>
</dbReference>
<protein>
    <submittedName>
        <fullName evidence="3">F-box protein isoform X1</fullName>
    </submittedName>
</protein>
<evidence type="ECO:0000313" key="4">
    <source>
        <dbReference type="Proteomes" id="UP001140949"/>
    </source>
</evidence>
<keyword evidence="4" id="KW-1185">Reference proteome</keyword>
<evidence type="ECO:0000256" key="1">
    <source>
        <dbReference type="SAM" id="MobiDB-lite"/>
    </source>
</evidence>
<dbReference type="PROSITE" id="PS50181">
    <property type="entry name" value="FBOX"/>
    <property type="match status" value="1"/>
</dbReference>
<sequence>MMRKRDGGEREMSSPSASERRYSELGVAEALRRQYDYPKACEELSLVLRKAYSKLPKPLQSRIFQDTLFAFRRLPEVQTSQGMSSANVLVQAVEVSLPKQKKSVAVSEFKNAMVAHKRRGKTHQDEGTMQVPQDVLVHIFRFLDVQALVVVSSVCWAWNSASCDNTLWRSQYSLLFGDYDIKTEGHTVEGKDAITSLDWKVAFKRKYTGTLTWRLTSHRAKCEHCKSLLWTSHITCGRAHNCPEMKDQKLKVKSVLPYKIVEYLLGDTDLTSSSDSDSDSDGSSLVEQQLRRLWAYPRLISTRNLAI</sequence>
<dbReference type="SMART" id="SM00256">
    <property type="entry name" value="FBOX"/>
    <property type="match status" value="1"/>
</dbReference>
<proteinExistence type="predicted"/>
<feature type="domain" description="F-box" evidence="2">
    <location>
        <begin position="125"/>
        <end position="171"/>
    </location>
</feature>
<dbReference type="InterPro" id="IPR036047">
    <property type="entry name" value="F-box-like_dom_sf"/>
</dbReference>
<feature type="region of interest" description="Disordered" evidence="1">
    <location>
        <begin position="1"/>
        <end position="20"/>
    </location>
</feature>
<reference evidence="3" key="2">
    <citation type="submission" date="2023-04" db="EMBL/GenBank/DDBJ databases">
        <authorList>
            <person name="Bruccoleri R.E."/>
            <person name="Oakeley E.J."/>
            <person name="Faust A.-M."/>
            <person name="Dessus-Babus S."/>
            <person name="Altorfer M."/>
            <person name="Burckhardt D."/>
            <person name="Oertli M."/>
            <person name="Naumann U."/>
            <person name="Petersen F."/>
            <person name="Wong J."/>
        </authorList>
    </citation>
    <scope>NUCLEOTIDE SEQUENCE</scope>
    <source>
        <strain evidence="3">GSM-AAB239-AS_SAM_17_03QT</strain>
        <tissue evidence="3">Leaf</tissue>
    </source>
</reference>
<dbReference type="AlphaFoldDB" id="A0AAX6F6Z3"/>
<dbReference type="SUPFAM" id="SSF81383">
    <property type="entry name" value="F-box domain"/>
    <property type="match status" value="1"/>
</dbReference>
<dbReference type="Proteomes" id="UP001140949">
    <property type="component" value="Unassembled WGS sequence"/>
</dbReference>
<evidence type="ECO:0000313" key="3">
    <source>
        <dbReference type="EMBL" id="KAJ6811933.1"/>
    </source>
</evidence>
<dbReference type="Pfam" id="PF24104">
    <property type="entry name" value="At5g52880_ARM"/>
    <property type="match status" value="1"/>
</dbReference>
<dbReference type="InterPro" id="IPR001810">
    <property type="entry name" value="F-box_dom"/>
</dbReference>
<reference evidence="3" key="1">
    <citation type="journal article" date="2023" name="GigaByte">
        <title>Genome assembly of the bearded iris, Iris pallida Lam.</title>
        <authorList>
            <person name="Bruccoleri R.E."/>
            <person name="Oakeley E.J."/>
            <person name="Faust A.M.E."/>
            <person name="Altorfer M."/>
            <person name="Dessus-Babus S."/>
            <person name="Burckhardt D."/>
            <person name="Oertli M."/>
            <person name="Naumann U."/>
            <person name="Petersen F."/>
            <person name="Wong J."/>
        </authorList>
    </citation>
    <scope>NUCLEOTIDE SEQUENCE</scope>
    <source>
        <strain evidence="3">GSM-AAB239-AS_SAM_17_03QT</strain>
    </source>
</reference>
<gene>
    <name evidence="3" type="ORF">M6B38_151435</name>
</gene>
<dbReference type="Pfam" id="PF12937">
    <property type="entry name" value="F-box-like"/>
    <property type="match status" value="1"/>
</dbReference>
<organism evidence="3 4">
    <name type="scientific">Iris pallida</name>
    <name type="common">Sweet iris</name>
    <dbReference type="NCBI Taxonomy" id="29817"/>
    <lineage>
        <taxon>Eukaryota</taxon>
        <taxon>Viridiplantae</taxon>
        <taxon>Streptophyta</taxon>
        <taxon>Embryophyta</taxon>
        <taxon>Tracheophyta</taxon>
        <taxon>Spermatophyta</taxon>
        <taxon>Magnoliopsida</taxon>
        <taxon>Liliopsida</taxon>
        <taxon>Asparagales</taxon>
        <taxon>Iridaceae</taxon>
        <taxon>Iridoideae</taxon>
        <taxon>Irideae</taxon>
        <taxon>Iris</taxon>
    </lineage>
</organism>
<evidence type="ECO:0000259" key="2">
    <source>
        <dbReference type="PROSITE" id="PS50181"/>
    </source>
</evidence>